<gene>
    <name evidence="2" type="ORF">LTR77_001768</name>
</gene>
<dbReference type="RefSeq" id="XP_064663355.1">
    <property type="nucleotide sequence ID" value="XM_064799028.1"/>
</dbReference>
<protein>
    <submittedName>
        <fullName evidence="2">Uncharacterized protein</fullName>
    </submittedName>
</protein>
<sequence>MDYIPRRVDTSRHFRWHKHTLPARHAVNHLQHSHPTNRNTPQDLQQNTRPRQHQHVVRLLPSSAELFNITGISLENFDTTVTAADLAFLAEIDAAAVEYAQGKFVLPGRTGLANLDELIAGFVRNGPDSEEGRKVCNFLGLEYLIDPPPKPAGLEKLIKGTCTLQGQDWKRFTLYTDPNEPGPDSGTNRPTITRRHDTVIKFFVLVCERWYNMAARATQAGYQLDHAVMEANWLPIMADLVAYGEIADGSELDMVYSESERPGVTALFAGMVDEGRTNVESKGVNDEGAIEDKIAARRLEAMDLD</sequence>
<name>A0AAV9PPI4_9PEZI</name>
<dbReference type="GeneID" id="89923115"/>
<accession>A0AAV9PPI4</accession>
<dbReference type="EMBL" id="JAVRRT010000002">
    <property type="protein sequence ID" value="KAK5174686.1"/>
    <property type="molecule type" value="Genomic_DNA"/>
</dbReference>
<reference evidence="2 3" key="1">
    <citation type="submission" date="2023-08" db="EMBL/GenBank/DDBJ databases">
        <title>Black Yeasts Isolated from many extreme environments.</title>
        <authorList>
            <person name="Coleine C."/>
            <person name="Stajich J.E."/>
            <person name="Selbmann L."/>
        </authorList>
    </citation>
    <scope>NUCLEOTIDE SEQUENCE [LARGE SCALE GENOMIC DNA]</scope>
    <source>
        <strain evidence="2 3">CCFEE 5935</strain>
    </source>
</reference>
<comment type="caution">
    <text evidence="2">The sequence shown here is derived from an EMBL/GenBank/DDBJ whole genome shotgun (WGS) entry which is preliminary data.</text>
</comment>
<organism evidence="2 3">
    <name type="scientific">Saxophila tyrrhenica</name>
    <dbReference type="NCBI Taxonomy" id="1690608"/>
    <lineage>
        <taxon>Eukaryota</taxon>
        <taxon>Fungi</taxon>
        <taxon>Dikarya</taxon>
        <taxon>Ascomycota</taxon>
        <taxon>Pezizomycotina</taxon>
        <taxon>Dothideomycetes</taxon>
        <taxon>Dothideomycetidae</taxon>
        <taxon>Mycosphaerellales</taxon>
        <taxon>Extremaceae</taxon>
        <taxon>Saxophila</taxon>
    </lineage>
</organism>
<keyword evidence="3" id="KW-1185">Reference proteome</keyword>
<feature type="region of interest" description="Disordered" evidence="1">
    <location>
        <begin position="29"/>
        <end position="52"/>
    </location>
</feature>
<evidence type="ECO:0000313" key="3">
    <source>
        <dbReference type="Proteomes" id="UP001337655"/>
    </source>
</evidence>
<evidence type="ECO:0000313" key="2">
    <source>
        <dbReference type="EMBL" id="KAK5174686.1"/>
    </source>
</evidence>
<feature type="compositionally biased region" description="Polar residues" evidence="1">
    <location>
        <begin position="33"/>
        <end position="49"/>
    </location>
</feature>
<evidence type="ECO:0000256" key="1">
    <source>
        <dbReference type="SAM" id="MobiDB-lite"/>
    </source>
</evidence>
<dbReference type="Proteomes" id="UP001337655">
    <property type="component" value="Unassembled WGS sequence"/>
</dbReference>
<proteinExistence type="predicted"/>
<dbReference type="AlphaFoldDB" id="A0AAV9PPI4"/>